<dbReference type="PROSITE" id="PS00640">
    <property type="entry name" value="THIOL_PROTEASE_ASN"/>
    <property type="match status" value="1"/>
</dbReference>
<dbReference type="PROSITE" id="PS00139">
    <property type="entry name" value="THIOL_PROTEASE_CYS"/>
    <property type="match status" value="1"/>
</dbReference>
<proteinExistence type="predicted"/>
<dbReference type="SMART" id="SM00645">
    <property type="entry name" value="Pept_C1"/>
    <property type="match status" value="1"/>
</dbReference>
<keyword evidence="7" id="KW-1185">Reference proteome</keyword>
<reference evidence="6" key="1">
    <citation type="submission" date="2020-03" db="EMBL/GenBank/DDBJ databases">
        <authorList>
            <person name="Chebbi M.A."/>
            <person name="Drezen J.M."/>
        </authorList>
    </citation>
    <scope>NUCLEOTIDE SEQUENCE</scope>
    <source>
        <tissue evidence="6">Whole body</tissue>
    </source>
</reference>
<evidence type="ECO:0000256" key="2">
    <source>
        <dbReference type="ARBA" id="ARBA00023157"/>
    </source>
</evidence>
<evidence type="ECO:0000259" key="4">
    <source>
        <dbReference type="SMART" id="SM00645"/>
    </source>
</evidence>
<gene>
    <name evidence="6" type="ORF">G9C98_007219</name>
</gene>
<feature type="region of interest" description="Disordered" evidence="3">
    <location>
        <begin position="52"/>
        <end position="120"/>
    </location>
</feature>
<dbReference type="InterPro" id="IPR039417">
    <property type="entry name" value="Peptidase_C1A_papain-like"/>
</dbReference>
<feature type="region of interest" description="Disordered" evidence="3">
    <location>
        <begin position="554"/>
        <end position="646"/>
    </location>
</feature>
<evidence type="ECO:0000259" key="5">
    <source>
        <dbReference type="SMART" id="SM00848"/>
    </source>
</evidence>
<dbReference type="Pfam" id="PF00112">
    <property type="entry name" value="Peptidase_C1"/>
    <property type="match status" value="1"/>
</dbReference>
<dbReference type="PANTHER" id="PTHR12411">
    <property type="entry name" value="CYSTEINE PROTEASE FAMILY C1-RELATED"/>
    <property type="match status" value="1"/>
</dbReference>
<feature type="region of interest" description="Disordered" evidence="3">
    <location>
        <begin position="153"/>
        <end position="185"/>
    </location>
</feature>
<evidence type="ECO:0000313" key="6">
    <source>
        <dbReference type="EMBL" id="KAG8041915.1"/>
    </source>
</evidence>
<dbReference type="Proteomes" id="UP000729913">
    <property type="component" value="Unassembled WGS sequence"/>
</dbReference>
<evidence type="ECO:0000256" key="1">
    <source>
        <dbReference type="ARBA" id="ARBA00023145"/>
    </source>
</evidence>
<feature type="compositionally biased region" description="Acidic residues" evidence="3">
    <location>
        <begin position="92"/>
        <end position="105"/>
    </location>
</feature>
<feature type="domain" description="Cathepsin propeptide inhibitor" evidence="5">
    <location>
        <begin position="979"/>
        <end position="1035"/>
    </location>
</feature>
<reference evidence="6" key="2">
    <citation type="submission" date="2021-04" db="EMBL/GenBank/DDBJ databases">
        <title>Genome-wide patterns of bracovirus chromosomal integration into multiple host tissues during parasitism.</title>
        <authorList>
            <person name="Chebbi M.A.C."/>
        </authorList>
    </citation>
    <scope>NUCLEOTIDE SEQUENCE</scope>
    <source>
        <tissue evidence="6">Whole body</tissue>
    </source>
</reference>
<dbReference type="CDD" id="cd22249">
    <property type="entry name" value="UDM1_RNF168_RNF169-like"/>
    <property type="match status" value="1"/>
</dbReference>
<evidence type="ECO:0000256" key="3">
    <source>
        <dbReference type="SAM" id="MobiDB-lite"/>
    </source>
</evidence>
<dbReference type="AlphaFoldDB" id="A0A8J5QTF3"/>
<dbReference type="InterPro" id="IPR000668">
    <property type="entry name" value="Peptidase_C1A_C"/>
</dbReference>
<protein>
    <submittedName>
        <fullName evidence="6">Uncharacterized protein</fullName>
    </submittedName>
</protein>
<evidence type="ECO:0000313" key="7">
    <source>
        <dbReference type="Proteomes" id="UP000729913"/>
    </source>
</evidence>
<feature type="compositionally biased region" description="Low complexity" evidence="3">
    <location>
        <begin position="554"/>
        <end position="586"/>
    </location>
</feature>
<feature type="domain" description="Peptidase C1A papain C-terminal" evidence="4">
    <location>
        <begin position="1065"/>
        <end position="1233"/>
    </location>
</feature>
<dbReference type="InterPro" id="IPR025661">
    <property type="entry name" value="Pept_asp_AS"/>
</dbReference>
<dbReference type="Pfam" id="PF08246">
    <property type="entry name" value="Inhibitor_I29"/>
    <property type="match status" value="1"/>
</dbReference>
<feature type="compositionally biased region" description="Basic and acidic residues" evidence="3">
    <location>
        <begin position="587"/>
        <end position="646"/>
    </location>
</feature>
<accession>A0A8J5QTF3</accession>
<dbReference type="OrthoDB" id="65740at2759"/>
<feature type="compositionally biased region" description="Basic and acidic residues" evidence="3">
    <location>
        <begin position="171"/>
        <end position="185"/>
    </location>
</feature>
<dbReference type="InterPro" id="IPR013128">
    <property type="entry name" value="Peptidase_C1A"/>
</dbReference>
<feature type="compositionally biased region" description="Acidic residues" evidence="3">
    <location>
        <begin position="71"/>
        <end position="84"/>
    </location>
</feature>
<keyword evidence="2" id="KW-1015">Disulfide bond</keyword>
<dbReference type="SMART" id="SM00848">
    <property type="entry name" value="Inhibitor_I29"/>
    <property type="match status" value="1"/>
</dbReference>
<feature type="compositionally biased region" description="Polar residues" evidence="3">
    <location>
        <begin position="515"/>
        <end position="524"/>
    </location>
</feature>
<keyword evidence="1" id="KW-0865">Zymogen</keyword>
<dbReference type="GO" id="GO:0008234">
    <property type="term" value="F:cysteine-type peptidase activity"/>
    <property type="evidence" value="ECO:0007669"/>
    <property type="project" value="InterPro"/>
</dbReference>
<feature type="region of interest" description="Disordered" evidence="3">
    <location>
        <begin position="497"/>
        <end position="530"/>
    </location>
</feature>
<sequence>MDRSAKEAGLNLILNDLNGFHQTLLASLATIEQLRKDHVNFIRDLGTQIGNKRQGLLPKTPKRKRYNTIPENEEVLPEENDTDETPAKINDEEPDKEEEEEEEEVIVPRSRRGASVKANEKIKKQQSITLNAKLRRPSHDEDAMELVVVNKPRATRGKRVKQSVSGSDEEEFKRPSKQSKLEKTKSKIMDKVVIKVERISSIMEPNEEDNNKNENDIVMMSPPHETRSTKMPTPIIPEPAADKSVGEQDNTLITEASMYEDAISSKMLPMNSTMNPNSTMTIDRKMMNVTVVLDKMNQTVTLSKNSLPSTSGEIGPTVRLSKNELRKKTSSLKSNIVHSEIDELITDDESSPERVKAVNSSKSATKKFRKMKAAVVSETEDSDDEVLATPVKTNPKTKDLRYKQNALFSPYVKQSVKNKVEAFEQVARSPTKEPTTGRVTRTKTRAMANAADTAASEAAKTPNPKAALARKSLAKAKKIAIAKQKRDDDNEKENALLNSAQKSRLPVAKSDKLAQKQQLRTTPVSKARLHMPMSVNRLAHTPVNAHVLPASTRAATTSKTSHMSHASSVDSMSHSKPLSKSSSIDSLVDKKQRDEDARMKKEEALRQQTEEKRRKREEKELKNKKAREAQEKLEQEKRLRLEKEKEMKAKQALIMQEKLREEAEKKRLAQLQRAQEKEEKKRQEEQLRLQRMQEIEETERKLAEQRRREEENERRKKAELRAQQAVAAENAKLKQQYQAKVKAMQMEKNQAPTSYKIDTFSNQYVTKGTLYIPYAEIKEPFYAWYDGKLGSSRIDYYGGMVKTFQLSGDGSHGSSIKIAPITTEQELNKESCFKIYGDDQMTIQPQTILPDTSGMQCIGEEVIDGVPCEKWRLVEKFGEKTNKYTLWIRYKKSIDNGVKQAIPVRYEMKGFNSLLGSHYDHYYLDYDWYSYETPDANVFHVASNMSCTSFPGPGDRHLYTFNPMREFISIDHRHVDTEFEIFKRKHNKQYDGIREHGNRKEIFRQNLRYIHSINRKNQGFQLAVNHLADRNDIELKYLRGKRFTPISYNGGLPFPYDVEKESAALPENHDWRLYGAVTPVKDQSVCGSCWSFGTTGAVEGAYFMKYKNLVRLSQQALIDCSWGYGNNGCDGGEDFRSYEWIMKHGGLPTEDEYGGYIGQDGYCHINNVTLTAKMAGFVNVTSGDPKALKIALYKNDYWLVKNSWSNYWGNDGYILMAQKDNNCGVLTAPTYVIAA</sequence>
<organism evidence="6 7">
    <name type="scientific">Cotesia typhae</name>
    <dbReference type="NCBI Taxonomy" id="2053667"/>
    <lineage>
        <taxon>Eukaryota</taxon>
        <taxon>Metazoa</taxon>
        <taxon>Ecdysozoa</taxon>
        <taxon>Arthropoda</taxon>
        <taxon>Hexapoda</taxon>
        <taxon>Insecta</taxon>
        <taxon>Pterygota</taxon>
        <taxon>Neoptera</taxon>
        <taxon>Endopterygota</taxon>
        <taxon>Hymenoptera</taxon>
        <taxon>Apocrita</taxon>
        <taxon>Ichneumonoidea</taxon>
        <taxon>Braconidae</taxon>
        <taxon>Microgastrinae</taxon>
        <taxon>Cotesia</taxon>
    </lineage>
</organism>
<dbReference type="InterPro" id="IPR013201">
    <property type="entry name" value="Prot_inhib_I29"/>
</dbReference>
<dbReference type="GO" id="GO:0006508">
    <property type="term" value="P:proteolysis"/>
    <property type="evidence" value="ECO:0007669"/>
    <property type="project" value="InterPro"/>
</dbReference>
<dbReference type="CDD" id="cd02248">
    <property type="entry name" value="Peptidase_C1A"/>
    <property type="match status" value="1"/>
</dbReference>
<name>A0A8J5QTF3_9HYME</name>
<dbReference type="EMBL" id="JAAOIC020000006">
    <property type="protein sequence ID" value="KAG8041915.1"/>
    <property type="molecule type" value="Genomic_DNA"/>
</dbReference>
<dbReference type="InterPro" id="IPR000169">
    <property type="entry name" value="Pept_cys_AS"/>
</dbReference>
<comment type="caution">
    <text evidence="6">The sequence shown here is derived from an EMBL/GenBank/DDBJ whole genome shotgun (WGS) entry which is preliminary data.</text>
</comment>